<comment type="caution">
    <text evidence="3">The sequence shown here is derived from an EMBL/GenBank/DDBJ whole genome shotgun (WGS) entry which is preliminary data.</text>
</comment>
<name>A0A931IJ07_9NOCA</name>
<dbReference type="PANTHER" id="PTHR34853">
    <property type="match status" value="1"/>
</dbReference>
<keyword evidence="4" id="KW-1185">Reference proteome</keyword>
<dbReference type="InterPro" id="IPR005152">
    <property type="entry name" value="Lipase_secreted"/>
</dbReference>
<dbReference type="PANTHER" id="PTHR34853:SF1">
    <property type="entry name" value="LIPASE 5"/>
    <property type="match status" value="1"/>
</dbReference>
<evidence type="ECO:0000313" key="4">
    <source>
        <dbReference type="Proteomes" id="UP000655751"/>
    </source>
</evidence>
<accession>A0A931IJ07</accession>
<gene>
    <name evidence="2" type="ORF">IT779_11030</name>
    <name evidence="3" type="ORF">IT779_33500</name>
</gene>
<dbReference type="Pfam" id="PF03583">
    <property type="entry name" value="LIP"/>
    <property type="match status" value="1"/>
</dbReference>
<evidence type="ECO:0000313" key="3">
    <source>
        <dbReference type="EMBL" id="MBH0781200.1"/>
    </source>
</evidence>
<sequence length="445" mass="45326">MYGQRGRGRSLWGRCAASFAVAVAAACFTAAGGVGVGVPEAAAAPVSSFYTPPAQIPSAPGSIVKTQPMPLYITAPTSAGWPGKAQLVMYTSRLQDGSPVAVSGTFIDAAVPWSGPGPRPTVVIAPGTSGQGDQCAMSVAFSTGLALLTDPSLGISANQELPASAVWSALGARVLVTDYIGLGTPGIHTYGNRIESGQAVLDGVRAANALAGVGSDTPTVLWGYSQGGGATAAAVEMAPDYAPELNLKGTWAGGPTADLGAITPRIDGSLISGAIGFAINALAARYPAINDSIRKISSPSGIGLLNELSTSCIADVIMKHPFMRTNSMTIDGRSLSEHIAELPEAVAALDEMKIGNLTPASPVLITSGRNDDAVPYGQARQLASDWCAKGATVTFRTNELPPILPGSVLPGHFGPELIDGFGPDNAVTYLLDRLGDKPLTGCTID</sequence>
<dbReference type="AlphaFoldDB" id="A0A931IJ07"/>
<protein>
    <submittedName>
        <fullName evidence="3">Lipase</fullName>
    </submittedName>
</protein>
<evidence type="ECO:0000256" key="1">
    <source>
        <dbReference type="SAM" id="SignalP"/>
    </source>
</evidence>
<dbReference type="GO" id="GO:0004806">
    <property type="term" value="F:triacylglycerol lipase activity"/>
    <property type="evidence" value="ECO:0007669"/>
    <property type="project" value="InterPro"/>
</dbReference>
<proteinExistence type="predicted"/>
<dbReference type="EMBL" id="JADMLG010000022">
    <property type="protein sequence ID" value="MBH0781200.1"/>
    <property type="molecule type" value="Genomic_DNA"/>
</dbReference>
<feature type="signal peptide" evidence="1">
    <location>
        <begin position="1"/>
        <end position="30"/>
    </location>
</feature>
<dbReference type="InterPro" id="IPR029058">
    <property type="entry name" value="AB_hydrolase_fold"/>
</dbReference>
<dbReference type="Gene3D" id="3.40.50.1820">
    <property type="entry name" value="alpha/beta hydrolase"/>
    <property type="match status" value="1"/>
</dbReference>
<organism evidence="3 4">
    <name type="scientific">Nocardia bovistercoris</name>
    <dbReference type="NCBI Taxonomy" id="2785916"/>
    <lineage>
        <taxon>Bacteria</taxon>
        <taxon>Bacillati</taxon>
        <taxon>Actinomycetota</taxon>
        <taxon>Actinomycetes</taxon>
        <taxon>Mycobacteriales</taxon>
        <taxon>Nocardiaceae</taxon>
        <taxon>Nocardia</taxon>
    </lineage>
</organism>
<evidence type="ECO:0000313" key="2">
    <source>
        <dbReference type="EMBL" id="MBH0776818.1"/>
    </source>
</evidence>
<dbReference type="Gene3D" id="1.10.260.130">
    <property type="match status" value="1"/>
</dbReference>
<reference evidence="3" key="1">
    <citation type="submission" date="2020-11" db="EMBL/GenBank/DDBJ databases">
        <title>Nocardia NEAU-351.nov., a novel actinomycete isolated from the cow dung.</title>
        <authorList>
            <person name="Zhang X."/>
        </authorList>
    </citation>
    <scope>NUCLEOTIDE SEQUENCE</scope>
    <source>
        <strain evidence="3">NEAU-351</strain>
    </source>
</reference>
<feature type="chain" id="PRO_5038277266" evidence="1">
    <location>
        <begin position="31"/>
        <end position="445"/>
    </location>
</feature>
<dbReference type="PIRSF" id="PIRSF029171">
    <property type="entry name" value="Esterase_LipA"/>
    <property type="match status" value="1"/>
</dbReference>
<dbReference type="SUPFAM" id="SSF53474">
    <property type="entry name" value="alpha/beta-Hydrolases"/>
    <property type="match status" value="1"/>
</dbReference>
<dbReference type="EMBL" id="JADMLG010000003">
    <property type="protein sequence ID" value="MBH0776818.1"/>
    <property type="molecule type" value="Genomic_DNA"/>
</dbReference>
<dbReference type="GO" id="GO:0016042">
    <property type="term" value="P:lipid catabolic process"/>
    <property type="evidence" value="ECO:0007669"/>
    <property type="project" value="InterPro"/>
</dbReference>
<keyword evidence="1" id="KW-0732">Signal</keyword>
<dbReference type="Proteomes" id="UP000655751">
    <property type="component" value="Unassembled WGS sequence"/>
</dbReference>
<dbReference type="PROSITE" id="PS51257">
    <property type="entry name" value="PROKAR_LIPOPROTEIN"/>
    <property type="match status" value="1"/>
</dbReference>